<comment type="caution">
    <text evidence="1">The sequence shown here is derived from an EMBL/GenBank/DDBJ whole genome shotgun (WGS) entry which is preliminary data.</text>
</comment>
<dbReference type="PATRIC" id="fig|1008453.3.peg.488"/>
<organism evidence="1 2">
    <name type="scientific">Streptococcus mitis SK1080</name>
    <dbReference type="NCBI Taxonomy" id="1008453"/>
    <lineage>
        <taxon>Bacteria</taxon>
        <taxon>Bacillati</taxon>
        <taxon>Bacillota</taxon>
        <taxon>Bacilli</taxon>
        <taxon>Lactobacillales</taxon>
        <taxon>Streptococcaceae</taxon>
        <taxon>Streptococcus</taxon>
        <taxon>Streptococcus mitis group</taxon>
    </lineage>
</organism>
<dbReference type="EMBL" id="AFQV01000012">
    <property type="protein sequence ID" value="EGP69704.1"/>
    <property type="molecule type" value="Genomic_DNA"/>
</dbReference>
<evidence type="ECO:0000313" key="1">
    <source>
        <dbReference type="EMBL" id="EGP69704.1"/>
    </source>
</evidence>
<gene>
    <name evidence="1" type="ORF">HMPREF9957_0158</name>
</gene>
<protein>
    <submittedName>
        <fullName evidence="1">Uncharacterized protein</fullName>
    </submittedName>
</protein>
<sequence length="47" mass="5330">MNHTNNYVRIVPSSATMSRFIKKLKEQQEELPDVGKEVAVDGKIIQS</sequence>
<proteinExistence type="predicted"/>
<name>F9HLD1_STRMT</name>
<reference evidence="1 2" key="1">
    <citation type="submission" date="2011-05" db="EMBL/GenBank/DDBJ databases">
        <authorList>
            <person name="Durkin A.S."/>
            <person name="Radune D."/>
            <person name="Hostetler J."/>
            <person name="Torralba M."/>
            <person name="Gillis M."/>
            <person name="Methe B."/>
            <person name="Sutton G."/>
            <person name="Nelson K.E."/>
        </authorList>
    </citation>
    <scope>NUCLEOTIDE SEQUENCE [LARGE SCALE GENOMIC DNA]</scope>
    <source>
        <strain evidence="1 2">SK1080</strain>
    </source>
</reference>
<accession>F9HLD1</accession>
<dbReference type="Proteomes" id="UP000004568">
    <property type="component" value="Unassembled WGS sequence"/>
</dbReference>
<evidence type="ECO:0000313" key="2">
    <source>
        <dbReference type="Proteomes" id="UP000004568"/>
    </source>
</evidence>
<dbReference type="AlphaFoldDB" id="F9HLD1"/>